<dbReference type="SUPFAM" id="SSF89796">
    <property type="entry name" value="CoA-transferase family III (CaiB/BaiF)"/>
    <property type="match status" value="1"/>
</dbReference>
<keyword evidence="1 3" id="KW-0808">Transferase</keyword>
<dbReference type="EMBL" id="FNBW01000003">
    <property type="protein sequence ID" value="SDF41561.1"/>
    <property type="molecule type" value="Genomic_DNA"/>
</dbReference>
<evidence type="ECO:0000313" key="3">
    <source>
        <dbReference type="EMBL" id="SDF41561.1"/>
    </source>
</evidence>
<protein>
    <submittedName>
        <fullName evidence="3">Crotonobetainyl-CoA:carnitine CoA-transferase CaiB</fullName>
    </submittedName>
</protein>
<comment type="caution">
    <text evidence="3">The sequence shown here is derived from an EMBL/GenBank/DDBJ whole genome shotgun (WGS) entry which is preliminary data.</text>
</comment>
<organism evidence="3 4">
    <name type="scientific">Thalassobaculum litoreum DSM 18839</name>
    <dbReference type="NCBI Taxonomy" id="1123362"/>
    <lineage>
        <taxon>Bacteria</taxon>
        <taxon>Pseudomonadati</taxon>
        <taxon>Pseudomonadota</taxon>
        <taxon>Alphaproteobacteria</taxon>
        <taxon>Rhodospirillales</taxon>
        <taxon>Thalassobaculaceae</taxon>
        <taxon>Thalassobaculum</taxon>
    </lineage>
</organism>
<dbReference type="Gene3D" id="3.40.50.10540">
    <property type="entry name" value="Crotonobetainyl-coa:carnitine coa-transferase, domain 1"/>
    <property type="match status" value="1"/>
</dbReference>
<accession>A0A8G2F266</accession>
<dbReference type="AlphaFoldDB" id="A0A8G2F266"/>
<dbReference type="InterPro" id="IPR023606">
    <property type="entry name" value="CoA-Trfase_III_dom_1_sf"/>
</dbReference>
<gene>
    <name evidence="3" type="ORF">SAMN05660686_01245</name>
</gene>
<evidence type="ECO:0000313" key="4">
    <source>
        <dbReference type="Proteomes" id="UP000198615"/>
    </source>
</evidence>
<dbReference type="InterPro" id="IPR044855">
    <property type="entry name" value="CoA-Trfase_III_dom3_sf"/>
</dbReference>
<sequence>MAGQPLEGVRILAVEQYGAGPFGTMYLANQGAEVIKIENPADGGDMARGVGPYFFDDEGRQSQFFHSFNLNKRSVALDLRSDEGRRIFRELAATADAVTNNLRGDVPEKLGLDYASLKDVNPRIVCGHLSAYGRDGSRKTWPGYDYLMQAEAGWFSVTGEPGSPPSRFGLSVVDLMTGVTMAFGVSSAILQARASGEGRDVDVSLFDLALHTVTYLSTWYLNAGHVQDRLPRSAHPSLTPCQTYKTGDGWIYLMCNKEKFWPALCRKIGRPELATDPRFATFKDRLAERPAIQEILDEALSAKTTAEWMVEFGGTVPASPILDIADAMDNPFVAERDGIHAFPPPPNGAELGLEEAFRMVAHPIRNSGSAPPKRPGPELGGDTDGLLAELGYGSEQIAALRKAGAVG</sequence>
<feature type="region of interest" description="Disordered" evidence="2">
    <location>
        <begin position="364"/>
        <end position="386"/>
    </location>
</feature>
<dbReference type="Gene3D" id="3.30.1540.10">
    <property type="entry name" value="formyl-coa transferase, domain 3"/>
    <property type="match status" value="1"/>
</dbReference>
<dbReference type="Pfam" id="PF02515">
    <property type="entry name" value="CoA_transf_3"/>
    <property type="match status" value="1"/>
</dbReference>
<dbReference type="RefSeq" id="WP_093148969.1">
    <property type="nucleotide sequence ID" value="NZ_FNBW01000003.1"/>
</dbReference>
<dbReference type="InterPro" id="IPR003673">
    <property type="entry name" value="CoA-Trfase_fam_III"/>
</dbReference>
<evidence type="ECO:0000256" key="2">
    <source>
        <dbReference type="SAM" id="MobiDB-lite"/>
    </source>
</evidence>
<dbReference type="PANTHER" id="PTHR48207:SF3">
    <property type="entry name" value="SUCCINATE--HYDROXYMETHYLGLUTARATE COA-TRANSFERASE"/>
    <property type="match status" value="1"/>
</dbReference>
<dbReference type="InterPro" id="IPR050483">
    <property type="entry name" value="CoA-transferase_III_domain"/>
</dbReference>
<reference evidence="3 4" key="1">
    <citation type="submission" date="2016-10" db="EMBL/GenBank/DDBJ databases">
        <authorList>
            <person name="Varghese N."/>
            <person name="Submissions S."/>
        </authorList>
    </citation>
    <scope>NUCLEOTIDE SEQUENCE [LARGE SCALE GENOMIC DNA]</scope>
    <source>
        <strain evidence="3 4">DSM 18839</strain>
    </source>
</reference>
<name>A0A8G2F266_9PROT</name>
<dbReference type="OrthoDB" id="7488526at2"/>
<dbReference type="PANTHER" id="PTHR48207">
    <property type="entry name" value="SUCCINATE--HYDROXYMETHYLGLUTARATE COA-TRANSFERASE"/>
    <property type="match status" value="1"/>
</dbReference>
<dbReference type="Proteomes" id="UP000198615">
    <property type="component" value="Unassembled WGS sequence"/>
</dbReference>
<proteinExistence type="predicted"/>
<dbReference type="GO" id="GO:0008410">
    <property type="term" value="F:CoA-transferase activity"/>
    <property type="evidence" value="ECO:0007669"/>
    <property type="project" value="TreeGrafter"/>
</dbReference>
<evidence type="ECO:0000256" key="1">
    <source>
        <dbReference type="ARBA" id="ARBA00022679"/>
    </source>
</evidence>
<keyword evidence="4" id="KW-1185">Reference proteome</keyword>